<gene>
    <name evidence="2" type="ORF">HK100_000886</name>
</gene>
<keyword evidence="1" id="KW-0812">Transmembrane</keyword>
<keyword evidence="1" id="KW-1133">Transmembrane helix</keyword>
<dbReference type="Proteomes" id="UP001211907">
    <property type="component" value="Unassembled WGS sequence"/>
</dbReference>
<feature type="transmembrane region" description="Helical" evidence="1">
    <location>
        <begin position="27"/>
        <end position="53"/>
    </location>
</feature>
<dbReference type="AlphaFoldDB" id="A0AAD5XC82"/>
<evidence type="ECO:0000256" key="1">
    <source>
        <dbReference type="SAM" id="Phobius"/>
    </source>
</evidence>
<accession>A0AAD5XC82</accession>
<evidence type="ECO:0000313" key="2">
    <source>
        <dbReference type="EMBL" id="KAJ3117181.1"/>
    </source>
</evidence>
<sequence length="205" mass="22291">KKIAKKLMVACVVLRFVRKNRQNRLEFAIAGVTVIIIGLLIVIAAEFAALWGIQIAQARAQILLAQTSTNTTHSTSKSGSKSNFSTAVPNSHQSASFAQCDPYTLLFAKNSTGSIAKTGVFLPNSSLINTTLCAGATYVFGFPDNLDLISKHAETLPEYFQNKMILLIGDSFERRLVEYICRLTNGVSTKAMLNGAVFSKYFSGL</sequence>
<protein>
    <submittedName>
        <fullName evidence="2">Uncharacterized protein</fullName>
    </submittedName>
</protein>
<reference evidence="2" key="1">
    <citation type="submission" date="2020-05" db="EMBL/GenBank/DDBJ databases">
        <title>Phylogenomic resolution of chytrid fungi.</title>
        <authorList>
            <person name="Stajich J.E."/>
            <person name="Amses K."/>
            <person name="Simmons R."/>
            <person name="Seto K."/>
            <person name="Myers J."/>
            <person name="Bonds A."/>
            <person name="Quandt C.A."/>
            <person name="Barry K."/>
            <person name="Liu P."/>
            <person name="Grigoriev I."/>
            <person name="Longcore J.E."/>
            <person name="James T.Y."/>
        </authorList>
    </citation>
    <scope>NUCLEOTIDE SEQUENCE</scope>
    <source>
        <strain evidence="2">JEL0513</strain>
    </source>
</reference>
<organism evidence="2 3">
    <name type="scientific">Physocladia obscura</name>
    <dbReference type="NCBI Taxonomy" id="109957"/>
    <lineage>
        <taxon>Eukaryota</taxon>
        <taxon>Fungi</taxon>
        <taxon>Fungi incertae sedis</taxon>
        <taxon>Chytridiomycota</taxon>
        <taxon>Chytridiomycota incertae sedis</taxon>
        <taxon>Chytridiomycetes</taxon>
        <taxon>Chytridiales</taxon>
        <taxon>Chytriomycetaceae</taxon>
        <taxon>Physocladia</taxon>
    </lineage>
</organism>
<keyword evidence="3" id="KW-1185">Reference proteome</keyword>
<dbReference type="EMBL" id="JADGJH010001181">
    <property type="protein sequence ID" value="KAJ3117181.1"/>
    <property type="molecule type" value="Genomic_DNA"/>
</dbReference>
<feature type="non-terminal residue" evidence="2">
    <location>
        <position position="1"/>
    </location>
</feature>
<proteinExistence type="predicted"/>
<name>A0AAD5XC82_9FUNG</name>
<evidence type="ECO:0000313" key="3">
    <source>
        <dbReference type="Proteomes" id="UP001211907"/>
    </source>
</evidence>
<keyword evidence="1" id="KW-0472">Membrane</keyword>
<comment type="caution">
    <text evidence="2">The sequence shown here is derived from an EMBL/GenBank/DDBJ whole genome shotgun (WGS) entry which is preliminary data.</text>
</comment>